<dbReference type="Gene3D" id="4.10.530.10">
    <property type="entry name" value="Gamma-fibrinogen Carboxyl Terminal Fragment, domain 2"/>
    <property type="match status" value="1"/>
</dbReference>
<dbReference type="Proteomes" id="UP000245119">
    <property type="component" value="Linkage Group LG7"/>
</dbReference>
<evidence type="ECO:0000256" key="5">
    <source>
        <dbReference type="ARBA" id="ARBA00023157"/>
    </source>
</evidence>
<evidence type="ECO:0000259" key="7">
    <source>
        <dbReference type="PROSITE" id="PS51412"/>
    </source>
</evidence>
<dbReference type="PROSITE" id="PS00279">
    <property type="entry name" value="MACPF_1"/>
    <property type="match status" value="1"/>
</dbReference>
<organism evidence="8 9">
    <name type="scientific">Pomacea canaliculata</name>
    <name type="common">Golden apple snail</name>
    <dbReference type="NCBI Taxonomy" id="400727"/>
    <lineage>
        <taxon>Eukaryota</taxon>
        <taxon>Metazoa</taxon>
        <taxon>Spiralia</taxon>
        <taxon>Lophotrochozoa</taxon>
        <taxon>Mollusca</taxon>
        <taxon>Gastropoda</taxon>
        <taxon>Caenogastropoda</taxon>
        <taxon>Architaenioglossa</taxon>
        <taxon>Ampullarioidea</taxon>
        <taxon>Ampullariidae</taxon>
        <taxon>Pomacea</taxon>
    </lineage>
</organism>
<feature type="compositionally biased region" description="Basic and acidic residues" evidence="6">
    <location>
        <begin position="484"/>
        <end position="496"/>
    </location>
</feature>
<dbReference type="GO" id="GO:0016020">
    <property type="term" value="C:membrane"/>
    <property type="evidence" value="ECO:0007669"/>
    <property type="project" value="UniProtKB-SubCell"/>
</dbReference>
<evidence type="ECO:0000313" key="9">
    <source>
        <dbReference type="Proteomes" id="UP000245119"/>
    </source>
</evidence>
<dbReference type="InterPro" id="IPR020864">
    <property type="entry name" value="MACPF"/>
</dbReference>
<evidence type="ECO:0000256" key="3">
    <source>
        <dbReference type="ARBA" id="ARBA00022525"/>
    </source>
</evidence>
<dbReference type="SUPFAM" id="SSF56496">
    <property type="entry name" value="Fibrinogen C-terminal domain-like"/>
    <property type="match status" value="1"/>
</dbReference>
<accession>A0A2T7P323</accession>
<evidence type="ECO:0000256" key="6">
    <source>
        <dbReference type="SAM" id="MobiDB-lite"/>
    </source>
</evidence>
<dbReference type="GO" id="GO:0005576">
    <property type="term" value="C:extracellular region"/>
    <property type="evidence" value="ECO:0007669"/>
    <property type="project" value="UniProtKB-SubCell"/>
</dbReference>
<feature type="region of interest" description="Disordered" evidence="6">
    <location>
        <begin position="474"/>
        <end position="512"/>
    </location>
</feature>
<dbReference type="AlphaFoldDB" id="A0A2T7P323"/>
<dbReference type="EMBL" id="PZQS01000007">
    <property type="protein sequence ID" value="PVD27819.1"/>
    <property type="molecule type" value="Genomic_DNA"/>
</dbReference>
<gene>
    <name evidence="8" type="ORF">C0Q70_12993</name>
</gene>
<sequence>MEMKQLMLTSLWALGCDYEAERLIDIEIFVRQDPLSDQWPSKCPRVDYALYGYNSLKGSPLSSGAGPGFTLPIFNAEYKSGSETSGCRYTMPRGVVLAPDISCVASFRSEVIQTPYDLTRFMGRTARLDDGGWGPPFVASLSFQETVAELRQKVFIMSTASCSAYRVSLLQLEPPTFHSMFLEWILKLNNTNDENTYLEFLDTYGTHFVSQTRLGASLTMVHKMENNIYMQHEEDEFTAAASYSSIALLGHTETLTSDQKKKVDEFLSKVETIPIAVGVSPPSGANSMSWLTAVKADPIAINYDLTSIDVLFSERFMGGSSPLQSFSIDYLKVRNQIISIKERYCRFLKQRGELSDCEDPTPGFSLRSTRHIFKTGNVTMGIRQFKLEISTGFSSQLTHTELSGDSLKLHNNQGFTTHDQDNDNSTTTNCALFCLTTPFVHLKSIPVWELQQQPHHGNEDDYGHHLVLEPEHSDLSENQVNAKSDSKQQSREKDAGQDILNDQPPLQGPGQVNTRLPGVDFALYGYNSLKGCPLAPGRDPGFTLPLFSADYSAGQVITDNSYSVPRGVILAPDVSCVTSFTSEVIQTPYDLTKFMSHTAQLDGGSWGAPFAANPVFQKILAELRQKVLIVATTIPFNVPKVGPET</sequence>
<evidence type="ECO:0000256" key="4">
    <source>
        <dbReference type="ARBA" id="ARBA00023136"/>
    </source>
</evidence>
<keyword evidence="3" id="KW-0964">Secreted</keyword>
<protein>
    <recommendedName>
        <fullName evidence="7">MACPF domain-containing protein</fullName>
    </recommendedName>
</protein>
<name>A0A2T7P323_POMCA</name>
<dbReference type="InterPro" id="IPR020863">
    <property type="entry name" value="MACPF_CS"/>
</dbReference>
<evidence type="ECO:0000313" key="8">
    <source>
        <dbReference type="EMBL" id="PVD27819.1"/>
    </source>
</evidence>
<reference evidence="8 9" key="1">
    <citation type="submission" date="2018-04" db="EMBL/GenBank/DDBJ databases">
        <title>The genome of golden apple snail Pomacea canaliculata provides insight into stress tolerance and invasive adaptation.</title>
        <authorList>
            <person name="Liu C."/>
            <person name="Liu B."/>
            <person name="Ren Y."/>
            <person name="Zhang Y."/>
            <person name="Wang H."/>
            <person name="Li S."/>
            <person name="Jiang F."/>
            <person name="Yin L."/>
            <person name="Zhang G."/>
            <person name="Qian W."/>
            <person name="Fan W."/>
        </authorList>
    </citation>
    <scope>NUCLEOTIDE SEQUENCE [LARGE SCALE GENOMIC DNA]</scope>
    <source>
        <strain evidence="8">SZHN2017</strain>
        <tissue evidence="8">Muscle</tissue>
    </source>
</reference>
<proteinExistence type="predicted"/>
<evidence type="ECO:0000256" key="1">
    <source>
        <dbReference type="ARBA" id="ARBA00004370"/>
    </source>
</evidence>
<evidence type="ECO:0000256" key="2">
    <source>
        <dbReference type="ARBA" id="ARBA00004613"/>
    </source>
</evidence>
<dbReference type="InterPro" id="IPR036056">
    <property type="entry name" value="Fibrinogen-like_C"/>
</dbReference>
<keyword evidence="5" id="KW-1015">Disulfide bond</keyword>
<feature type="domain" description="MACPF" evidence="7">
    <location>
        <begin position="32"/>
        <end position="341"/>
    </location>
</feature>
<dbReference type="PROSITE" id="PS51412">
    <property type="entry name" value="MACPF_2"/>
    <property type="match status" value="1"/>
</dbReference>
<dbReference type="OrthoDB" id="1366754at2759"/>
<keyword evidence="4" id="KW-0472">Membrane</keyword>
<keyword evidence="9" id="KW-1185">Reference proteome</keyword>
<dbReference type="PROSITE" id="PS51257">
    <property type="entry name" value="PROKAR_LIPOPROTEIN"/>
    <property type="match status" value="1"/>
</dbReference>
<dbReference type="Pfam" id="PF01823">
    <property type="entry name" value="MACPF"/>
    <property type="match status" value="1"/>
</dbReference>
<comment type="caution">
    <text evidence="8">The sequence shown here is derived from an EMBL/GenBank/DDBJ whole genome shotgun (WGS) entry which is preliminary data.</text>
</comment>
<comment type="subcellular location">
    <subcellularLocation>
        <location evidence="1">Membrane</location>
    </subcellularLocation>
    <subcellularLocation>
        <location evidence="2">Secreted</location>
    </subcellularLocation>
</comment>